<keyword evidence="1" id="KW-0812">Transmembrane</keyword>
<feature type="transmembrane region" description="Helical" evidence="1">
    <location>
        <begin position="71"/>
        <end position="90"/>
    </location>
</feature>
<organism evidence="2 3">
    <name type="scientific">Bondarzewia mesenterica</name>
    <dbReference type="NCBI Taxonomy" id="1095465"/>
    <lineage>
        <taxon>Eukaryota</taxon>
        <taxon>Fungi</taxon>
        <taxon>Dikarya</taxon>
        <taxon>Basidiomycota</taxon>
        <taxon>Agaricomycotina</taxon>
        <taxon>Agaricomycetes</taxon>
        <taxon>Russulales</taxon>
        <taxon>Bondarzewiaceae</taxon>
        <taxon>Bondarzewia</taxon>
    </lineage>
</organism>
<reference evidence="2 3" key="1">
    <citation type="submission" date="2019-02" db="EMBL/GenBank/DDBJ databases">
        <title>Genome sequencing of the rare red list fungi Bondarzewia mesenterica.</title>
        <authorList>
            <person name="Buettner E."/>
            <person name="Kellner H."/>
        </authorList>
    </citation>
    <scope>NUCLEOTIDE SEQUENCE [LARGE SCALE GENOMIC DNA]</scope>
    <source>
        <strain evidence="2 3">DSM 108281</strain>
    </source>
</reference>
<dbReference type="AlphaFoldDB" id="A0A4S4LVA9"/>
<keyword evidence="1" id="KW-1133">Transmembrane helix</keyword>
<evidence type="ECO:0000313" key="3">
    <source>
        <dbReference type="Proteomes" id="UP000310158"/>
    </source>
</evidence>
<dbReference type="EMBL" id="SGPL01000179">
    <property type="protein sequence ID" value="THH16017.1"/>
    <property type="molecule type" value="Genomic_DNA"/>
</dbReference>
<evidence type="ECO:0000256" key="1">
    <source>
        <dbReference type="SAM" id="Phobius"/>
    </source>
</evidence>
<evidence type="ECO:0000313" key="2">
    <source>
        <dbReference type="EMBL" id="THH16017.1"/>
    </source>
</evidence>
<sequence length="125" mass="14020">MSGCGWRHSSAFCSTHIHIPGTEESRVTPCANSIAVKKLIYLVIYTITVPPIAIVRYTAFSHPNHEPHLGATIFAEVVFCSSGLLNVLLYKMTRRFLLPHHELQLSNVLMSDLFTRGRASGRRRT</sequence>
<protein>
    <submittedName>
        <fullName evidence="2">Uncharacterized protein</fullName>
    </submittedName>
</protein>
<feature type="transmembrane region" description="Helical" evidence="1">
    <location>
        <begin position="39"/>
        <end position="59"/>
    </location>
</feature>
<comment type="caution">
    <text evidence="2">The sequence shown here is derived from an EMBL/GenBank/DDBJ whole genome shotgun (WGS) entry which is preliminary data.</text>
</comment>
<dbReference type="Proteomes" id="UP000310158">
    <property type="component" value="Unassembled WGS sequence"/>
</dbReference>
<keyword evidence="1" id="KW-0472">Membrane</keyword>
<keyword evidence="3" id="KW-1185">Reference proteome</keyword>
<gene>
    <name evidence="2" type="ORF">EW146_g4555</name>
</gene>
<name>A0A4S4LVA9_9AGAM</name>
<dbReference type="OrthoDB" id="100006at2759"/>
<accession>A0A4S4LVA9</accession>
<proteinExistence type="predicted"/>